<proteinExistence type="predicted"/>
<dbReference type="GO" id="GO:0006606">
    <property type="term" value="P:protein import into nucleus"/>
    <property type="evidence" value="ECO:0007669"/>
    <property type="project" value="TreeGrafter"/>
</dbReference>
<dbReference type="PANTHER" id="PTHR31742:SF1">
    <property type="entry name" value="RPA-INTERACTING PROTEIN"/>
    <property type="match status" value="1"/>
</dbReference>
<accession>A0A507D004</accession>
<name>A0A507D004_9FUNG</name>
<dbReference type="Proteomes" id="UP000317494">
    <property type="component" value="Unassembled WGS sequence"/>
</dbReference>
<comment type="caution">
    <text evidence="1">The sequence shown here is derived from an EMBL/GenBank/DDBJ whole genome shotgun (WGS) entry which is preliminary data.</text>
</comment>
<dbReference type="VEuPathDB" id="FungiDB:SeMB42_g04257"/>
<dbReference type="PANTHER" id="PTHR31742">
    <property type="entry name" value="RPA-INTERACTING PROTEIN RPAIN"/>
    <property type="match status" value="1"/>
</dbReference>
<evidence type="ECO:0000313" key="2">
    <source>
        <dbReference type="Proteomes" id="UP000317494"/>
    </source>
</evidence>
<dbReference type="AlphaFoldDB" id="A0A507D004"/>
<keyword evidence="2" id="KW-1185">Reference proteome</keyword>
<dbReference type="GO" id="GO:0005634">
    <property type="term" value="C:nucleus"/>
    <property type="evidence" value="ECO:0007669"/>
    <property type="project" value="TreeGrafter"/>
</dbReference>
<dbReference type="InterPro" id="IPR028156">
    <property type="entry name" value="RIP"/>
</dbReference>
<dbReference type="EMBL" id="QEAN01000168">
    <property type="protein sequence ID" value="TPX44641.1"/>
    <property type="molecule type" value="Genomic_DNA"/>
</dbReference>
<sequence length="436" mass="49081">MMDDLFLSNHCSLQHQRPPHRSPIKPAFHTGSACISPWKGKFREQCNERIRRDREAHLWRRRSGTNGTSSTWTSVADSDGDDERIVRKAVYEEYLKWQESQDDFAKTFSSEEAQAVEAEILADIVQDLFWDGVDYSTIQEYGTVPPPPLPGHQGTKQSPDDVTMTMDDEHSGDIRHTSAMSDSLVGSSWKVGYQPASSHMSETGQARHDSCSRADTPAMSQSCSSRPASCFVCQRGILFKQTSDPAIMSCSSCDLHVRTASSVKDFLYYVLDMCRLHEGICSGQSLFSYTPQDACINRVAKSIMAAPNIATGTIWHRRILEIQGRGNALVDIGKITHGGCSGRGELRRATYLTTIHREERQSKQHATMKRIHLLLHNTARQALRLCILKNSNRMNKEYRRSISLQSPDSALNYMGKMSWPTSPFILVAVQRLFLCE</sequence>
<protein>
    <submittedName>
        <fullName evidence="1">Uncharacterized protein</fullName>
    </submittedName>
</protein>
<gene>
    <name evidence="1" type="ORF">SeMB42_g04257</name>
</gene>
<organism evidence="1 2">
    <name type="scientific">Synchytrium endobioticum</name>
    <dbReference type="NCBI Taxonomy" id="286115"/>
    <lineage>
        <taxon>Eukaryota</taxon>
        <taxon>Fungi</taxon>
        <taxon>Fungi incertae sedis</taxon>
        <taxon>Chytridiomycota</taxon>
        <taxon>Chytridiomycota incertae sedis</taxon>
        <taxon>Chytridiomycetes</taxon>
        <taxon>Synchytriales</taxon>
        <taxon>Synchytriaceae</taxon>
        <taxon>Synchytrium</taxon>
    </lineage>
</organism>
<evidence type="ECO:0000313" key="1">
    <source>
        <dbReference type="EMBL" id="TPX44641.1"/>
    </source>
</evidence>
<reference evidence="1 2" key="1">
    <citation type="journal article" date="2019" name="Sci. Rep.">
        <title>Comparative genomics of chytrid fungi reveal insights into the obligate biotrophic and pathogenic lifestyle of Synchytrium endobioticum.</title>
        <authorList>
            <person name="van de Vossenberg B.T.L.H."/>
            <person name="Warris S."/>
            <person name="Nguyen H.D.T."/>
            <person name="van Gent-Pelzer M.P.E."/>
            <person name="Joly D.L."/>
            <person name="van de Geest H.C."/>
            <person name="Bonants P.J.M."/>
            <person name="Smith D.S."/>
            <person name="Levesque C.A."/>
            <person name="van der Lee T.A.J."/>
        </authorList>
    </citation>
    <scope>NUCLEOTIDE SEQUENCE [LARGE SCALE GENOMIC DNA]</scope>
    <source>
        <strain evidence="1 2">MB42</strain>
    </source>
</reference>